<dbReference type="InterPro" id="IPR011050">
    <property type="entry name" value="Pectin_lyase_fold/virulence"/>
</dbReference>
<keyword evidence="7" id="KW-1185">Reference proteome</keyword>
<feature type="region of interest" description="Disordered" evidence="4">
    <location>
        <begin position="1013"/>
        <end position="1092"/>
    </location>
</feature>
<sequence>MWSSGNFVRLLHAIPAGVAAIPGDGVSFRRMRALLYQFRAGLYSDRRRRSSGGGVRGVKRYILVFRLKGRRLVSTSNACAARLEGRLAIGAALGCLLAAPSIAFADPTGGHVVAGDADIVSAGKTTTIDQRTTTAIIDWQRFSIAVGETVNFHQPTSLSATLNRVIGNERSVIAGALNANGRVFIVNSAGVLFTKSAQVDVGGLVASTLDISNRDFSTGKYAFSGASTASVINRGNIRASSGGVVALLGKTVSNEGVITATLGSVALASGEKITLNFDGDALLDVTVDKGALNALVQNKGAIKADGGRVVMTARAADALLSAQVNNTGVIQARTMAGLTGGATKAGAVKLTAVGGSVRVAGRIDASAPRGGRGGTIATRGDKVTIAKDAVVTTKAASGAHGDWTIASQSVVIGEGGVVGGAQLGRLLQSSNISISSTGAGREGDIDIESAVSWSADTRLTLDAGRNINIDADVAASGAGGGLAMNFAGDYILGAGRSISLTGAQASLAINGQSYAIIDTLAELAALSADPDSDAAGFYALGRDIDASGVVFHGPVIAALDGALDGLGHKIDHLTISDPDGFQSDALIGTAGASATIRDIGVVNASIFAGDYLAGAQQGSAAALVYDNSGVIRNAYVDGGAIYGVANVGGLVVTNNGAIVDSFSNIEVHGRSAVGGLVGVNGLFGSISRSYAKGPIFAGAPMIVNDDLTVSLDESLYIGGLVGLNGGTISDSYADASITTVNSANVGGLVGNNTNIGFGLPGGEISNSYATGWINATWNSRLTLGDTGIGGLVGVNDGGTISDSYSRLDISLTNQAGLFTPSAGSGGFFVPLTGIGGLVGVNNTASDGTGGVIQRAQSFTNIYNDGWVDAVGGLVGNAYGGVITDSFAAGTVTAGMFVFPGGAGGLIGNVFNTDIISVSGNSWDIGGTGQSAGAGFGGSGLSGVTGVGSKGASIDVAAGVSGETRLAVAQIGTSIGTTNTQNAASAPPSAGLAAAGAAATAALSDASFADQMTIVEPPPGAQTPKPSRSASLGAAGRAGAQSETSHRAARPAAKATAHKPKDPGYGAAIRSIEIDGQRFDLQEKPGGPGKPKP</sequence>
<evidence type="ECO:0000256" key="1">
    <source>
        <dbReference type="ARBA" id="ARBA00004613"/>
    </source>
</evidence>
<evidence type="ECO:0000259" key="5">
    <source>
        <dbReference type="SMART" id="SM00912"/>
    </source>
</evidence>
<feature type="compositionally biased region" description="Basic and acidic residues" evidence="4">
    <location>
        <begin position="1071"/>
        <end position="1082"/>
    </location>
</feature>
<dbReference type="Pfam" id="PF07581">
    <property type="entry name" value="Glug"/>
    <property type="match status" value="4"/>
</dbReference>
<evidence type="ECO:0000313" key="6">
    <source>
        <dbReference type="EMBL" id="ATQ67397.1"/>
    </source>
</evidence>
<name>A0A2D2CXC1_METT3</name>
<dbReference type="InterPro" id="IPR008638">
    <property type="entry name" value="FhaB/CdiA-like_TPS"/>
</dbReference>
<dbReference type="Gene3D" id="2.160.20.110">
    <property type="match status" value="3"/>
</dbReference>
<keyword evidence="2" id="KW-0964">Secreted</keyword>
<comment type="subcellular location">
    <subcellularLocation>
        <location evidence="1">Secreted</location>
    </subcellularLocation>
</comment>
<evidence type="ECO:0000256" key="4">
    <source>
        <dbReference type="SAM" id="MobiDB-lite"/>
    </source>
</evidence>
<evidence type="ECO:0000256" key="2">
    <source>
        <dbReference type="ARBA" id="ARBA00022525"/>
    </source>
</evidence>
<dbReference type="SMART" id="SM00912">
    <property type="entry name" value="Haemagg_act"/>
    <property type="match status" value="1"/>
</dbReference>
<dbReference type="Pfam" id="PF05860">
    <property type="entry name" value="TPS"/>
    <property type="match status" value="1"/>
</dbReference>
<dbReference type="PANTHER" id="PTHR12338">
    <property type="entry name" value="AUTOTRANSPORTER"/>
    <property type="match status" value="1"/>
</dbReference>
<keyword evidence="3" id="KW-0732">Signal</keyword>
<dbReference type="Proteomes" id="UP000230709">
    <property type="component" value="Chromosome"/>
</dbReference>
<proteinExistence type="predicted"/>
<dbReference type="KEGG" id="mtw:CQW49_05425"/>
<feature type="domain" description="Filamentous haemagglutinin FhaB/tRNA nuclease CdiA-like TPS" evidence="5">
    <location>
        <begin position="103"/>
        <end position="215"/>
    </location>
</feature>
<dbReference type="AlphaFoldDB" id="A0A2D2CXC1"/>
<feature type="compositionally biased region" description="Low complexity" evidence="4">
    <location>
        <begin position="1026"/>
        <end position="1039"/>
    </location>
</feature>
<protein>
    <submittedName>
        <fullName evidence="6">Filamentous hemagglutinin</fullName>
    </submittedName>
</protein>
<dbReference type="GO" id="GO:0005576">
    <property type="term" value="C:extracellular region"/>
    <property type="evidence" value="ECO:0007669"/>
    <property type="project" value="UniProtKB-SubCell"/>
</dbReference>
<dbReference type="STRING" id="595536.GCA_000178815_04073"/>
<evidence type="ECO:0000256" key="3">
    <source>
        <dbReference type="ARBA" id="ARBA00022729"/>
    </source>
</evidence>
<dbReference type="InterPro" id="IPR050909">
    <property type="entry name" value="Bact_Autotransporter_VF"/>
</dbReference>
<dbReference type="EMBL" id="CP023737">
    <property type="protein sequence ID" value="ATQ67397.1"/>
    <property type="molecule type" value="Genomic_DNA"/>
</dbReference>
<gene>
    <name evidence="6" type="ORF">CQW49_05425</name>
</gene>
<dbReference type="Gene3D" id="2.160.20.10">
    <property type="entry name" value="Single-stranded right-handed beta-helix, Pectin lyase-like"/>
    <property type="match status" value="1"/>
</dbReference>
<dbReference type="NCBIfam" id="TIGR01901">
    <property type="entry name" value="adhes_NPXG"/>
    <property type="match status" value="1"/>
</dbReference>
<dbReference type="PANTHER" id="PTHR12338:SF8">
    <property type="entry name" value="HEME_HEMOPEXIN-BINDING PROTEIN"/>
    <property type="match status" value="1"/>
</dbReference>
<dbReference type="InterPro" id="IPR012334">
    <property type="entry name" value="Pectin_lyas_fold"/>
</dbReference>
<reference evidence="7" key="1">
    <citation type="submission" date="2017-10" db="EMBL/GenBank/DDBJ databases">
        <title>Completed PacBio SMRT sequence of Methylosinus trichosporium OB3b reveals presence of a third large plasmid.</title>
        <authorList>
            <person name="Charles T.C."/>
            <person name="Lynch M.D.J."/>
            <person name="Heil J.R."/>
            <person name="Cheng J."/>
        </authorList>
    </citation>
    <scope>NUCLEOTIDE SEQUENCE [LARGE SCALE GENOMIC DNA]</scope>
    <source>
        <strain evidence="7">OB3b</strain>
    </source>
</reference>
<dbReference type="SUPFAM" id="SSF51126">
    <property type="entry name" value="Pectin lyase-like"/>
    <property type="match status" value="1"/>
</dbReference>
<evidence type="ECO:0000313" key="7">
    <source>
        <dbReference type="Proteomes" id="UP000230709"/>
    </source>
</evidence>
<dbReference type="InterPro" id="IPR011493">
    <property type="entry name" value="GLUG"/>
</dbReference>
<organism evidence="6 7">
    <name type="scientific">Methylosinus trichosporium (strain ATCC 35070 / NCIMB 11131 / UNIQEM 75 / OB3b)</name>
    <dbReference type="NCBI Taxonomy" id="595536"/>
    <lineage>
        <taxon>Bacteria</taxon>
        <taxon>Pseudomonadati</taxon>
        <taxon>Pseudomonadota</taxon>
        <taxon>Alphaproteobacteria</taxon>
        <taxon>Hyphomicrobiales</taxon>
        <taxon>Methylocystaceae</taxon>
        <taxon>Methylosinus</taxon>
    </lineage>
</organism>
<accession>A0A2D2CXC1</accession>